<evidence type="ECO:0000313" key="2">
    <source>
        <dbReference type="Proteomes" id="UP001158058"/>
    </source>
</evidence>
<dbReference type="PANTHER" id="PTHR36154">
    <property type="entry name" value="DNA-BINDING TRANSCRIPTIONAL ACTIVATOR ALPA"/>
    <property type="match status" value="1"/>
</dbReference>
<dbReference type="Pfam" id="PF05930">
    <property type="entry name" value="Phage_AlpA"/>
    <property type="match status" value="1"/>
</dbReference>
<dbReference type="EMBL" id="JAODZF010000022">
    <property type="protein sequence ID" value="MDH0144700.1"/>
    <property type="molecule type" value="Genomic_DNA"/>
</dbReference>
<organism evidence="1 2">
    <name type="scientific">Aquipseudomonas alcaligenes</name>
    <name type="common">Pseudomonas alcaligenes</name>
    <dbReference type="NCBI Taxonomy" id="43263"/>
    <lineage>
        <taxon>Bacteria</taxon>
        <taxon>Pseudomonadati</taxon>
        <taxon>Pseudomonadota</taxon>
        <taxon>Gammaproteobacteria</taxon>
        <taxon>Pseudomonadales</taxon>
        <taxon>Pseudomonadaceae</taxon>
        <taxon>Aquipseudomonas</taxon>
    </lineage>
</organism>
<proteinExistence type="predicted"/>
<accession>A0AB73I3E9</accession>
<gene>
    <name evidence="1" type="ORF">N7380_20500</name>
</gene>
<dbReference type="RefSeq" id="WP_280003560.1">
    <property type="nucleotide sequence ID" value="NZ_JAODZF010000022.1"/>
</dbReference>
<dbReference type="InterPro" id="IPR052931">
    <property type="entry name" value="Prophage_regulatory_activator"/>
</dbReference>
<sequence>MNENLRIINIKEVESLTSLKRSTIYCKVKNDDSFPKPVSLSDVGSGRSRTGFVLSEVLTWIEGRIAKRSAEDQGGISSLCRS</sequence>
<dbReference type="Proteomes" id="UP001158058">
    <property type="component" value="Unassembled WGS sequence"/>
</dbReference>
<name>A0AB73I3E9_AQUAC</name>
<dbReference type="InterPro" id="IPR010260">
    <property type="entry name" value="AlpA"/>
</dbReference>
<reference evidence="1" key="1">
    <citation type="submission" date="2022-09" db="EMBL/GenBank/DDBJ databases">
        <title>Intensive care unit water sources are persistently colonized with multi-drug resistant bacteria and are the site of extensive horizontal gene transfer of antibiotic resistance genes.</title>
        <authorList>
            <person name="Diorio-Toth L."/>
        </authorList>
    </citation>
    <scope>NUCLEOTIDE SEQUENCE</scope>
    <source>
        <strain evidence="1">GD04146</strain>
    </source>
</reference>
<comment type="caution">
    <text evidence="1">The sequence shown here is derived from an EMBL/GenBank/DDBJ whole genome shotgun (WGS) entry which is preliminary data.</text>
</comment>
<dbReference type="PANTHER" id="PTHR36154:SF1">
    <property type="entry name" value="DNA-BINDING TRANSCRIPTIONAL ACTIVATOR ALPA"/>
    <property type="match status" value="1"/>
</dbReference>
<evidence type="ECO:0000313" key="1">
    <source>
        <dbReference type="EMBL" id="MDH0144700.1"/>
    </source>
</evidence>
<dbReference type="AlphaFoldDB" id="A0AB73I3E9"/>
<dbReference type="Gene3D" id="1.10.238.160">
    <property type="match status" value="1"/>
</dbReference>
<protein>
    <submittedName>
        <fullName evidence="1">AlpA family phage regulatory protein</fullName>
    </submittedName>
</protein>